<accession>I5AVZ9</accession>
<dbReference type="SUPFAM" id="SSF143985">
    <property type="entry name" value="L,D-transpeptidase pre-catalytic domain-like"/>
    <property type="match status" value="1"/>
</dbReference>
<dbReference type="InterPro" id="IPR005490">
    <property type="entry name" value="LD_TPept_cat_dom"/>
</dbReference>
<dbReference type="AlphaFoldDB" id="I5AVZ9"/>
<keyword evidence="5 6" id="KW-0961">Cell wall biogenesis/degradation</keyword>
<dbReference type="UniPathway" id="UPA00219"/>
<dbReference type="GO" id="GO:0016740">
    <property type="term" value="F:transferase activity"/>
    <property type="evidence" value="ECO:0007669"/>
    <property type="project" value="UniProtKB-KW"/>
</dbReference>
<evidence type="ECO:0000313" key="9">
    <source>
        <dbReference type="Proteomes" id="UP000005753"/>
    </source>
</evidence>
<reference evidence="8 9" key="2">
    <citation type="submission" date="2012-02" db="EMBL/GenBank/DDBJ databases">
        <title>Improved High-Quality Draft sequence of Eubacterium cellulosolvens 6.</title>
        <authorList>
            <consortium name="US DOE Joint Genome Institute"/>
            <person name="Lucas S."/>
            <person name="Han J."/>
            <person name="Lapidus A."/>
            <person name="Cheng J.-F."/>
            <person name="Goodwin L."/>
            <person name="Pitluck S."/>
            <person name="Peters L."/>
            <person name="Mikhailova N."/>
            <person name="Gu W."/>
            <person name="Detter J.C."/>
            <person name="Han C."/>
            <person name="Tapia R."/>
            <person name="Land M."/>
            <person name="Hauser L."/>
            <person name="Kyrpides N."/>
            <person name="Ivanova N."/>
            <person name="Pagani I."/>
            <person name="Johnson E."/>
            <person name="Mukhopadhyay B."/>
            <person name="Anderson I."/>
            <person name="Woyke T."/>
        </authorList>
    </citation>
    <scope>NUCLEOTIDE SEQUENCE [LARGE SCALE GENOMIC DNA]</scope>
    <source>
        <strain evidence="8 9">6</strain>
    </source>
</reference>
<feature type="active site" description="Nucleophile" evidence="6">
    <location>
        <position position="439"/>
    </location>
</feature>
<keyword evidence="3 6" id="KW-0133">Cell shape</keyword>
<dbReference type="STRING" id="633697.EubceDRAFT1_2213"/>
<dbReference type="Proteomes" id="UP000005753">
    <property type="component" value="Chromosome"/>
</dbReference>
<dbReference type="InterPro" id="IPR050979">
    <property type="entry name" value="LD-transpeptidase"/>
</dbReference>
<evidence type="ECO:0000256" key="5">
    <source>
        <dbReference type="ARBA" id="ARBA00023316"/>
    </source>
</evidence>
<dbReference type="PANTHER" id="PTHR30582:SF33">
    <property type="entry name" value="EXPORTED PROTEIN"/>
    <property type="match status" value="1"/>
</dbReference>
<dbReference type="HOGENOM" id="CLU_022707_2_1_9"/>
<protein>
    <submittedName>
        <fullName evidence="8">Ykud domain-containing protein</fullName>
    </submittedName>
</protein>
<dbReference type="Pfam" id="PF03734">
    <property type="entry name" value="YkuD"/>
    <property type="match status" value="1"/>
</dbReference>
<reference evidence="8 9" key="1">
    <citation type="submission" date="2010-08" db="EMBL/GenBank/DDBJ databases">
        <authorList>
            <consortium name="US DOE Joint Genome Institute (JGI-PGF)"/>
            <person name="Lucas S."/>
            <person name="Copeland A."/>
            <person name="Lapidus A."/>
            <person name="Cheng J.-F."/>
            <person name="Bruce D."/>
            <person name="Goodwin L."/>
            <person name="Pitluck S."/>
            <person name="Land M.L."/>
            <person name="Hauser L."/>
            <person name="Chang Y.-J."/>
            <person name="Anderson I.J."/>
            <person name="Johnson E."/>
            <person name="Mulhopadhyay B."/>
            <person name="Kyrpides N."/>
            <person name="Woyke T.J."/>
        </authorList>
    </citation>
    <scope>NUCLEOTIDE SEQUENCE [LARGE SCALE GENOMIC DNA]</scope>
    <source>
        <strain evidence="8 9">6</strain>
    </source>
</reference>
<dbReference type="eggNOG" id="COG1376">
    <property type="taxonomic scope" value="Bacteria"/>
</dbReference>
<feature type="active site" description="Proton donor/acceptor" evidence="6">
    <location>
        <position position="416"/>
    </location>
</feature>
<dbReference type="GO" id="GO:0071972">
    <property type="term" value="F:peptidoglycan L,D-transpeptidase activity"/>
    <property type="evidence" value="ECO:0007669"/>
    <property type="project" value="TreeGrafter"/>
</dbReference>
<evidence type="ECO:0000256" key="2">
    <source>
        <dbReference type="ARBA" id="ARBA00022679"/>
    </source>
</evidence>
<evidence type="ECO:0000256" key="3">
    <source>
        <dbReference type="ARBA" id="ARBA00022960"/>
    </source>
</evidence>
<organism evidence="8 9">
    <name type="scientific">Eubacterium cellulosolvens (strain ATCC 43171 / JCM 9499 / 6)</name>
    <name type="common">Cillobacterium cellulosolvens</name>
    <dbReference type="NCBI Taxonomy" id="633697"/>
    <lineage>
        <taxon>Bacteria</taxon>
        <taxon>Bacillati</taxon>
        <taxon>Bacillota</taxon>
        <taxon>Clostridia</taxon>
        <taxon>Eubacteriales</taxon>
        <taxon>Eubacteriaceae</taxon>
        <taxon>Eubacterium</taxon>
    </lineage>
</organism>
<dbReference type="PROSITE" id="PS52029">
    <property type="entry name" value="LD_TPASE"/>
    <property type="match status" value="1"/>
</dbReference>
<keyword evidence="2" id="KW-0808">Transferase</keyword>
<sequence>MKRLSKNLVSMLMLLILLILILAGVYAFGIYHFKTHFFTGSKINGVSIGEMTADEARYAIENQIRRYSITCVERNNLTEKLTGDQFYMQYKDDGMIETLLQKQNPYLWVFYLGHGKDYQIDVGYTYEKEAVDTVLDAMKAFSPEYATSPASARVTLDGTQFVVADCDQGALPNREKVRRALIKAIENGDRTIDFDKEDLYEHPAKAGDNSKLQQEAENLNKVLQSNITYDMVDRSFTINGDNIQSFIEQTDNGGFKLSRDKIAGFVKDMAFQTDTYGLKHKFTTHSGRQIVLQAGGDYGWCINQEETTTDLYNAILNGETGNREPIYLFKALNRSSDDIGNTYVEICIEKQEMWCYKDGVCVVDTPVVTGNHSKGEDTPSGCVWAVDAKESPATFEDNGGVKVKFWLPFVDSCGIHDASWRSAGEYGGTTWKMRGSNGCINTPLDAAEQIYEIISIGYPVIVYYSEDQVVGTQPTHEVVPG</sequence>
<dbReference type="PANTHER" id="PTHR30582">
    <property type="entry name" value="L,D-TRANSPEPTIDASE"/>
    <property type="match status" value="1"/>
</dbReference>
<dbReference type="GO" id="GO:0008360">
    <property type="term" value="P:regulation of cell shape"/>
    <property type="evidence" value="ECO:0007669"/>
    <property type="project" value="UniProtKB-UniRule"/>
</dbReference>
<dbReference type="Gene3D" id="3.10.20.800">
    <property type="match status" value="1"/>
</dbReference>
<dbReference type="GO" id="GO:0071555">
    <property type="term" value="P:cell wall organization"/>
    <property type="evidence" value="ECO:0007669"/>
    <property type="project" value="UniProtKB-UniRule"/>
</dbReference>
<evidence type="ECO:0000256" key="1">
    <source>
        <dbReference type="ARBA" id="ARBA00004752"/>
    </source>
</evidence>
<dbReference type="GO" id="GO:0018104">
    <property type="term" value="P:peptidoglycan-protein cross-linking"/>
    <property type="evidence" value="ECO:0007669"/>
    <property type="project" value="TreeGrafter"/>
</dbReference>
<dbReference type="EMBL" id="CM001487">
    <property type="protein sequence ID" value="EIM57972.1"/>
    <property type="molecule type" value="Genomic_DNA"/>
</dbReference>
<dbReference type="SUPFAM" id="SSF141523">
    <property type="entry name" value="L,D-transpeptidase catalytic domain-like"/>
    <property type="match status" value="1"/>
</dbReference>
<proteinExistence type="predicted"/>
<gene>
    <name evidence="8" type="ORF">EubceDRAFT1_2213</name>
</gene>
<evidence type="ECO:0000256" key="4">
    <source>
        <dbReference type="ARBA" id="ARBA00022984"/>
    </source>
</evidence>
<evidence type="ECO:0000259" key="7">
    <source>
        <dbReference type="PROSITE" id="PS52029"/>
    </source>
</evidence>
<keyword evidence="9" id="KW-1185">Reference proteome</keyword>
<feature type="domain" description="L,D-TPase catalytic" evidence="7">
    <location>
        <begin position="342"/>
        <end position="463"/>
    </location>
</feature>
<evidence type="ECO:0000256" key="6">
    <source>
        <dbReference type="PROSITE-ProRule" id="PRU01373"/>
    </source>
</evidence>
<dbReference type="InterPro" id="IPR038054">
    <property type="entry name" value="LD_TPept-like_central_sf"/>
</dbReference>
<dbReference type="InterPro" id="IPR038063">
    <property type="entry name" value="Transpep_catalytic_dom"/>
</dbReference>
<keyword evidence="4 6" id="KW-0573">Peptidoglycan synthesis</keyword>
<dbReference type="GO" id="GO:0005576">
    <property type="term" value="C:extracellular region"/>
    <property type="evidence" value="ECO:0007669"/>
    <property type="project" value="TreeGrafter"/>
</dbReference>
<dbReference type="CDD" id="cd16913">
    <property type="entry name" value="YkuD_like"/>
    <property type="match status" value="1"/>
</dbReference>
<evidence type="ECO:0000313" key="8">
    <source>
        <dbReference type="EMBL" id="EIM57972.1"/>
    </source>
</evidence>
<name>I5AVZ9_EUBC6</name>
<dbReference type="Gene3D" id="2.40.440.10">
    <property type="entry name" value="L,D-transpeptidase catalytic domain-like"/>
    <property type="match status" value="1"/>
</dbReference>
<comment type="pathway">
    <text evidence="1 6">Cell wall biogenesis; peptidoglycan biosynthesis.</text>
</comment>